<feature type="binding site" evidence="11">
    <location>
        <position position="10"/>
    </location>
    <ligand>
        <name>Zn(2+)</name>
        <dbReference type="ChEBI" id="CHEBI:29105"/>
        <label>1</label>
    </ligand>
</feature>
<dbReference type="GO" id="GO:0005694">
    <property type="term" value="C:chromosome"/>
    <property type="evidence" value="ECO:0007669"/>
    <property type="project" value="UniProtKB-SubCell"/>
</dbReference>
<evidence type="ECO:0000313" key="15">
    <source>
        <dbReference type="EMBL" id="NWY23068.1"/>
    </source>
</evidence>
<dbReference type="Pfam" id="PF05033">
    <property type="entry name" value="Pre-SET"/>
    <property type="match status" value="1"/>
</dbReference>
<evidence type="ECO:0000259" key="12">
    <source>
        <dbReference type="PROSITE" id="PS50280"/>
    </source>
</evidence>
<dbReference type="PIRSF" id="PIRSF009343">
    <property type="entry name" value="SUV39_SET"/>
    <property type="match status" value="1"/>
</dbReference>
<dbReference type="GO" id="GO:0046974">
    <property type="term" value="F:histone H3K9 methyltransferase activity"/>
    <property type="evidence" value="ECO:0007669"/>
    <property type="project" value="InterPro"/>
</dbReference>
<feature type="domain" description="Pre-SET" evidence="13">
    <location>
        <begin position="6"/>
        <end position="56"/>
    </location>
</feature>
<feature type="binding site" evidence="11">
    <location>
        <position position="222"/>
    </location>
    <ligand>
        <name>Zn(2+)</name>
        <dbReference type="ChEBI" id="CHEBI:29105"/>
        <label>4</label>
    </ligand>
</feature>
<keyword evidence="7 11" id="KW-0479">Metal-binding</keyword>
<comment type="subcellular location">
    <subcellularLocation>
        <location evidence="2">Chromosome</location>
    </subcellularLocation>
    <subcellularLocation>
        <location evidence="1">Nucleus</location>
    </subcellularLocation>
</comment>
<dbReference type="PROSITE" id="PS50868">
    <property type="entry name" value="POST_SET"/>
    <property type="match status" value="1"/>
</dbReference>
<dbReference type="AlphaFoldDB" id="A0A7K7CSB7"/>
<dbReference type="SMART" id="SM00317">
    <property type="entry name" value="SET"/>
    <property type="match status" value="1"/>
</dbReference>
<evidence type="ECO:0000256" key="6">
    <source>
        <dbReference type="ARBA" id="ARBA00022691"/>
    </source>
</evidence>
<evidence type="ECO:0000256" key="11">
    <source>
        <dbReference type="PIRSR" id="PIRSR009343-2"/>
    </source>
</evidence>
<feature type="binding site" evidence="11">
    <location>
        <position position="38"/>
    </location>
    <ligand>
        <name>Zn(2+)</name>
        <dbReference type="ChEBI" id="CHEBI:29105"/>
        <label>2</label>
    </ligand>
</feature>
<dbReference type="InterPro" id="IPR011381">
    <property type="entry name" value="H3-K9_MeTrfase_SUV39H1/2-like"/>
</dbReference>
<dbReference type="Gene3D" id="2.170.270.10">
    <property type="entry name" value="SET domain"/>
    <property type="match status" value="1"/>
</dbReference>
<dbReference type="GO" id="GO:0005634">
    <property type="term" value="C:nucleus"/>
    <property type="evidence" value="ECO:0007669"/>
    <property type="project" value="UniProtKB-SubCell"/>
</dbReference>
<dbReference type="EMBL" id="VZSI01000932">
    <property type="protein sequence ID" value="NWY23068.1"/>
    <property type="molecule type" value="Genomic_DNA"/>
</dbReference>
<evidence type="ECO:0000256" key="8">
    <source>
        <dbReference type="ARBA" id="ARBA00022833"/>
    </source>
</evidence>
<dbReference type="InterPro" id="IPR007728">
    <property type="entry name" value="Pre-SET_dom"/>
</dbReference>
<evidence type="ECO:0000256" key="4">
    <source>
        <dbReference type="ARBA" id="ARBA00022603"/>
    </source>
</evidence>
<gene>
    <name evidence="15" type="primary">Suv39h1</name>
    <name evidence="15" type="ORF">APHCOE_R10346</name>
</gene>
<keyword evidence="4 15" id="KW-0489">Methyltransferase</keyword>
<dbReference type="SMART" id="SM00508">
    <property type="entry name" value="PostSET"/>
    <property type="match status" value="1"/>
</dbReference>
<evidence type="ECO:0000259" key="13">
    <source>
        <dbReference type="PROSITE" id="PS50867"/>
    </source>
</evidence>
<dbReference type="Proteomes" id="UP000575874">
    <property type="component" value="Unassembled WGS sequence"/>
</dbReference>
<dbReference type="Pfam" id="PF00856">
    <property type="entry name" value="SET"/>
    <property type="match status" value="1"/>
</dbReference>
<feature type="binding site" evidence="11">
    <location>
        <position position="42"/>
    </location>
    <ligand>
        <name>Zn(2+)</name>
        <dbReference type="ChEBI" id="CHEBI:29105"/>
        <label>2</label>
    </ligand>
</feature>
<feature type="domain" description="Post-SET" evidence="14">
    <location>
        <begin position="218"/>
        <end position="234"/>
    </location>
</feature>
<feature type="non-terminal residue" evidence="15">
    <location>
        <position position="1"/>
    </location>
</feature>
<feature type="domain" description="SET" evidence="12">
    <location>
        <begin position="59"/>
        <end position="186"/>
    </location>
</feature>
<dbReference type="SUPFAM" id="SSF82199">
    <property type="entry name" value="SET domain"/>
    <property type="match status" value="1"/>
</dbReference>
<dbReference type="InterPro" id="IPR046341">
    <property type="entry name" value="SET_dom_sf"/>
</dbReference>
<feature type="binding site" evidence="11">
    <location>
        <position position="146"/>
    </location>
    <ligand>
        <name>Zn(2+)</name>
        <dbReference type="ChEBI" id="CHEBI:29105"/>
        <label>4</label>
    </ligand>
</feature>
<evidence type="ECO:0000256" key="9">
    <source>
        <dbReference type="ARBA" id="ARBA00022853"/>
    </source>
</evidence>
<feature type="binding site" evidence="11">
    <location>
        <position position="229"/>
    </location>
    <ligand>
        <name>Zn(2+)</name>
        <dbReference type="ChEBI" id="CHEBI:29105"/>
        <label>4</label>
    </ligand>
</feature>
<dbReference type="PROSITE" id="PS50867">
    <property type="entry name" value="PRE_SET"/>
    <property type="match status" value="1"/>
</dbReference>
<keyword evidence="10" id="KW-0539">Nucleus</keyword>
<feature type="binding site" evidence="11">
    <location>
        <position position="38"/>
    </location>
    <ligand>
        <name>Zn(2+)</name>
        <dbReference type="ChEBI" id="CHEBI:29105"/>
        <label>3</label>
    </ligand>
</feature>
<evidence type="ECO:0000313" key="16">
    <source>
        <dbReference type="Proteomes" id="UP000575874"/>
    </source>
</evidence>
<keyword evidence="3" id="KW-0158">Chromosome</keyword>
<dbReference type="GO" id="GO:0032259">
    <property type="term" value="P:methylation"/>
    <property type="evidence" value="ECO:0007669"/>
    <property type="project" value="UniProtKB-KW"/>
</dbReference>
<dbReference type="PANTHER" id="PTHR46223:SF4">
    <property type="entry name" value="HISTONE-LYSINE N-METHYLTRANSFERASE-RELATED"/>
    <property type="match status" value="1"/>
</dbReference>
<comment type="caution">
    <text evidence="15">The sequence shown here is derived from an EMBL/GenBank/DDBJ whole genome shotgun (WGS) entry which is preliminary data.</text>
</comment>
<accession>A0A7K7CSB7</accession>
<keyword evidence="5 15" id="KW-0808">Transferase</keyword>
<evidence type="ECO:0000256" key="2">
    <source>
        <dbReference type="ARBA" id="ARBA00004286"/>
    </source>
</evidence>
<reference evidence="15 16" key="1">
    <citation type="submission" date="2019-09" db="EMBL/GenBank/DDBJ databases">
        <title>Bird 10,000 Genomes (B10K) Project - Family phase.</title>
        <authorList>
            <person name="Zhang G."/>
        </authorList>
    </citation>
    <scope>NUCLEOTIDE SEQUENCE [LARGE SCALE GENOMIC DNA]</scope>
    <source>
        <strain evidence="15">OUT-0022</strain>
        <tissue evidence="15">Blood</tissue>
    </source>
</reference>
<keyword evidence="8 11" id="KW-0862">Zinc</keyword>
<evidence type="ECO:0000256" key="5">
    <source>
        <dbReference type="ARBA" id="ARBA00022679"/>
    </source>
</evidence>
<dbReference type="InterPro" id="IPR003616">
    <property type="entry name" value="Post-SET_dom"/>
</dbReference>
<evidence type="ECO:0000259" key="14">
    <source>
        <dbReference type="PROSITE" id="PS50868"/>
    </source>
</evidence>
<dbReference type="GO" id="GO:0008270">
    <property type="term" value="F:zinc ion binding"/>
    <property type="evidence" value="ECO:0007669"/>
    <property type="project" value="InterPro"/>
</dbReference>
<feature type="binding site" evidence="11">
    <location>
        <position position="224"/>
    </location>
    <ligand>
        <name>Zn(2+)</name>
        <dbReference type="ChEBI" id="CHEBI:29105"/>
        <label>4</label>
    </ligand>
</feature>
<evidence type="ECO:0000256" key="10">
    <source>
        <dbReference type="ARBA" id="ARBA00023242"/>
    </source>
</evidence>
<name>A0A7K7CSB7_APHCE</name>
<proteinExistence type="predicted"/>
<keyword evidence="16" id="KW-1185">Reference proteome</keyword>
<keyword evidence="6" id="KW-0949">S-adenosyl-L-methionine</keyword>
<dbReference type="InterPro" id="IPR001214">
    <property type="entry name" value="SET_dom"/>
</dbReference>
<keyword evidence="9" id="KW-0156">Chromatin regulator</keyword>
<evidence type="ECO:0000256" key="7">
    <source>
        <dbReference type="ARBA" id="ARBA00022723"/>
    </source>
</evidence>
<feature type="binding site" evidence="11">
    <location>
        <position position="48"/>
    </location>
    <ligand>
        <name>Zn(2+)</name>
        <dbReference type="ChEBI" id="CHEBI:29105"/>
        <label>3</label>
    </ligand>
</feature>
<dbReference type="InterPro" id="IPR050973">
    <property type="entry name" value="H3K9_Histone-Lys_N-MTase"/>
</dbReference>
<evidence type="ECO:0000256" key="1">
    <source>
        <dbReference type="ARBA" id="ARBA00004123"/>
    </source>
</evidence>
<dbReference type="PANTHER" id="PTHR46223">
    <property type="entry name" value="HISTONE-LYSINE N-METHYLTRANSFERASE SUV39H"/>
    <property type="match status" value="1"/>
</dbReference>
<sequence length="234" mass="26065">LAEATLAGGCCPGASHNRFAYNEAGQVRIRAGLPIYECNSRCRCGAECPNRVVQRGIRYDLCIFRTGDGRGWGVRTLQRIRKNSFVMEYVGEVSGTGGVSYTHLDVYKRQGVGQVWDRCGTVKDRCGTVRDRWERCGTVSYTHLDCDPNLQVYNVFIENLDQRLPRIALFATRPIRAGEELTFDYNMHVDPVDAESTRMDSNFGLVGGSLGGSPRARGRIECKCGAASCRKFLF</sequence>
<dbReference type="PROSITE" id="PS50280">
    <property type="entry name" value="SET"/>
    <property type="match status" value="1"/>
</dbReference>
<feature type="binding site" evidence="11">
    <location>
        <position position="11"/>
    </location>
    <ligand>
        <name>Zn(2+)</name>
        <dbReference type="ChEBI" id="CHEBI:29105"/>
        <label>2</label>
    </ligand>
</feature>
<evidence type="ECO:0000256" key="3">
    <source>
        <dbReference type="ARBA" id="ARBA00022454"/>
    </source>
</evidence>
<protein>
    <submittedName>
        <fullName evidence="15">SUV91 methyltransferase</fullName>
    </submittedName>
</protein>
<feature type="binding site" evidence="11">
    <location>
        <position position="44"/>
    </location>
    <ligand>
        <name>Zn(2+)</name>
        <dbReference type="ChEBI" id="CHEBI:29105"/>
        <label>3</label>
    </ligand>
</feature>
<organism evidence="15 16">
    <name type="scientific">Aphelocoma coerulescens</name>
    <name type="common">Florida scrub-jay</name>
    <name type="synonym">Corvus coerulescens</name>
    <dbReference type="NCBI Taxonomy" id="39617"/>
    <lineage>
        <taxon>Eukaryota</taxon>
        <taxon>Metazoa</taxon>
        <taxon>Chordata</taxon>
        <taxon>Craniata</taxon>
        <taxon>Vertebrata</taxon>
        <taxon>Euteleostomi</taxon>
        <taxon>Archelosauria</taxon>
        <taxon>Archosauria</taxon>
        <taxon>Dinosauria</taxon>
        <taxon>Saurischia</taxon>
        <taxon>Theropoda</taxon>
        <taxon>Coelurosauria</taxon>
        <taxon>Aves</taxon>
        <taxon>Neognathae</taxon>
        <taxon>Neoaves</taxon>
        <taxon>Telluraves</taxon>
        <taxon>Australaves</taxon>
        <taxon>Passeriformes</taxon>
        <taxon>Corvoidea</taxon>
        <taxon>Corvidae</taxon>
        <taxon>Aphelocoma</taxon>
    </lineage>
</organism>
<feature type="non-terminal residue" evidence="15">
    <location>
        <position position="234"/>
    </location>
</feature>